<dbReference type="AlphaFoldDB" id="A0A9X1G073"/>
<organism evidence="1 2">
    <name type="scientific">Roseobacter insulae</name>
    <dbReference type="NCBI Taxonomy" id="2859783"/>
    <lineage>
        <taxon>Bacteria</taxon>
        <taxon>Pseudomonadati</taxon>
        <taxon>Pseudomonadota</taxon>
        <taxon>Alphaproteobacteria</taxon>
        <taxon>Rhodobacterales</taxon>
        <taxon>Roseobacteraceae</taxon>
        <taxon>Roseobacter</taxon>
    </lineage>
</organism>
<keyword evidence="2" id="KW-1185">Reference proteome</keyword>
<dbReference type="RefSeq" id="WP_219507190.1">
    <property type="nucleotide sequence ID" value="NZ_JAHXDN010000008.1"/>
</dbReference>
<gene>
    <name evidence="1" type="ORF">KX928_22275</name>
</gene>
<evidence type="ECO:0000313" key="2">
    <source>
        <dbReference type="Proteomes" id="UP001138661"/>
    </source>
</evidence>
<evidence type="ECO:0000313" key="1">
    <source>
        <dbReference type="EMBL" id="MBW4710524.1"/>
    </source>
</evidence>
<name>A0A9X1G073_9RHOB</name>
<comment type="caution">
    <text evidence="1">The sequence shown here is derived from an EMBL/GenBank/DDBJ whole genome shotgun (WGS) entry which is preliminary data.</text>
</comment>
<dbReference type="Proteomes" id="UP001138661">
    <property type="component" value="Unassembled WGS sequence"/>
</dbReference>
<reference evidence="1" key="1">
    <citation type="submission" date="2021-07" db="EMBL/GenBank/DDBJ databases">
        <title>Roseobacter insulae sp. nov., isolated from a tidal flat.</title>
        <authorList>
            <person name="Park S."/>
            <person name="Yoon J.-H."/>
        </authorList>
    </citation>
    <scope>NUCLEOTIDE SEQUENCE</scope>
    <source>
        <strain evidence="1">YSTF-M11</strain>
    </source>
</reference>
<dbReference type="EMBL" id="JAHXDN010000008">
    <property type="protein sequence ID" value="MBW4710524.1"/>
    <property type="molecule type" value="Genomic_DNA"/>
</dbReference>
<protein>
    <submittedName>
        <fullName evidence="1">Uncharacterized protein</fullName>
    </submittedName>
</protein>
<accession>A0A9X1G073</accession>
<proteinExistence type="predicted"/>
<sequence length="79" mass="8969">MAYQSTHIESGFGRNLSSLVAIVRGFFKSIGTAMIVSSSYNARAQMVQKLQAKSDEELAAMNIRREEIVHHVFRDLYYV</sequence>